<accession>A0A3B3CFQ7</accession>
<feature type="compositionally biased region" description="Basic and acidic residues" evidence="4">
    <location>
        <begin position="538"/>
        <end position="551"/>
    </location>
</feature>
<feature type="domain" description="C2" evidence="5">
    <location>
        <begin position="992"/>
        <end position="1123"/>
    </location>
</feature>
<feature type="domain" description="RabBD" evidence="6">
    <location>
        <begin position="1"/>
        <end position="57"/>
    </location>
</feature>
<reference evidence="7" key="2">
    <citation type="submission" date="2025-09" db="UniProtKB">
        <authorList>
            <consortium name="Ensembl"/>
        </authorList>
    </citation>
    <scope>IDENTIFICATION</scope>
</reference>
<dbReference type="CDD" id="cd04020">
    <property type="entry name" value="C2B_SLP_1-2-3-4"/>
    <property type="match status" value="1"/>
</dbReference>
<feature type="compositionally biased region" description="Polar residues" evidence="4">
    <location>
        <begin position="385"/>
        <end position="399"/>
    </location>
</feature>
<dbReference type="PANTHER" id="PTHR45716:SF5">
    <property type="entry name" value="SYNAPTOTAGMIN-LIKE PROTEIN 2"/>
    <property type="match status" value="1"/>
</dbReference>
<organism evidence="7 8">
    <name type="scientific">Oryzias melastigma</name>
    <name type="common">Marine medaka</name>
    <dbReference type="NCBI Taxonomy" id="30732"/>
    <lineage>
        <taxon>Eukaryota</taxon>
        <taxon>Metazoa</taxon>
        <taxon>Chordata</taxon>
        <taxon>Craniata</taxon>
        <taxon>Vertebrata</taxon>
        <taxon>Euteleostomi</taxon>
        <taxon>Actinopterygii</taxon>
        <taxon>Neopterygii</taxon>
        <taxon>Teleostei</taxon>
        <taxon>Neoteleostei</taxon>
        <taxon>Acanthomorphata</taxon>
        <taxon>Ovalentaria</taxon>
        <taxon>Atherinomorphae</taxon>
        <taxon>Beloniformes</taxon>
        <taxon>Adrianichthyidae</taxon>
        <taxon>Oryziinae</taxon>
        <taxon>Oryzias</taxon>
    </lineage>
</organism>
<feature type="region of interest" description="Disordered" evidence="4">
    <location>
        <begin position="609"/>
        <end position="653"/>
    </location>
</feature>
<feature type="domain" description="C2" evidence="5">
    <location>
        <begin position="853"/>
        <end position="975"/>
    </location>
</feature>
<proteinExistence type="predicted"/>
<dbReference type="GO" id="GO:0006887">
    <property type="term" value="P:exocytosis"/>
    <property type="evidence" value="ECO:0007669"/>
    <property type="project" value="TreeGrafter"/>
</dbReference>
<feature type="compositionally biased region" description="Polar residues" evidence="4">
    <location>
        <begin position="632"/>
        <end position="644"/>
    </location>
</feature>
<feature type="compositionally biased region" description="Basic and acidic residues" evidence="4">
    <location>
        <begin position="403"/>
        <end position="419"/>
    </location>
</feature>
<feature type="region of interest" description="Disordered" evidence="4">
    <location>
        <begin position="674"/>
        <end position="782"/>
    </location>
</feature>
<dbReference type="InterPro" id="IPR043567">
    <property type="entry name" value="SYTL1-5_C2B"/>
</dbReference>
<dbReference type="AlphaFoldDB" id="A0A3B3CFQ7"/>
<feature type="region of interest" description="Disordered" evidence="4">
    <location>
        <begin position="301"/>
        <end position="320"/>
    </location>
</feature>
<dbReference type="PROSITE" id="PS50004">
    <property type="entry name" value="C2"/>
    <property type="match status" value="2"/>
</dbReference>
<feature type="region of interest" description="Disordered" evidence="4">
    <location>
        <begin position="808"/>
        <end position="841"/>
    </location>
</feature>
<reference evidence="7" key="1">
    <citation type="submission" date="2025-08" db="UniProtKB">
        <authorList>
            <consortium name="Ensembl"/>
        </authorList>
    </citation>
    <scope>IDENTIFICATION</scope>
</reference>
<feature type="region of interest" description="Disordered" evidence="4">
    <location>
        <begin position="127"/>
        <end position="149"/>
    </location>
</feature>
<feature type="compositionally biased region" description="Basic and acidic residues" evidence="4">
    <location>
        <begin position="676"/>
        <end position="691"/>
    </location>
</feature>
<evidence type="ECO:0000313" key="8">
    <source>
        <dbReference type="Proteomes" id="UP000261560"/>
    </source>
</evidence>
<evidence type="ECO:0000256" key="3">
    <source>
        <dbReference type="ARBA" id="ARBA00023136"/>
    </source>
</evidence>
<sequence>MIDLSFLTEEEQNCILAVLKRDAELKQTEERRIETLQKTVSDKSQLKFLTGEWFYQTKQLRHQDRIHGSDIIMASMADRRHQPLTIMKASYVLAKSSSFTSCEDTEELFPPEPELCTDGFQSPYEAEKNTQAGLRSPLKRRENPFGDQLALKKQDPQLVDAREDQCLTQKGETRISPDSFISNTSLHKLKTEDNTVKEDAFVSFPALETTKLSMNSQDGSHGRCTSSAEVHVILKNPSASISTVSPCSHLDAQSQEVHKKRETLGHSVMEDLQNIQEKSTQNIKSLTSSEAKNTSAIEISTITGTGRSSPQPSQDDSQEVDIQKHDICHHHNFGDVCEQCYFEPIIPAASSCVSALEEPEKRPFFAKARSSSDERCVQSPEDSSDVTSAPEHNSESSPQVLPPKKESKCQRDSLKRKEQMSCTPAEDEIEKKSHKQEVQSTQISQIRSLQLAVLQNRPFKETMTSLDVDNLQEGSKNQAQAIKRKPNLKTSWMTEKKSIDLSSTGQEVKHETKSKIVHFYSIHKNPNVRDSFSSQTGHQKDTADRTKEKDVPSQMETYMMQDDGTYRASPVFIFEDDSLLATELKITEPEDSPVPPLLVNSSLVLTKPRSIPHEGMSEHLKDKKTTSPEEGLSSSFVKDNPGSSENRETSEEYVDQINPQECLLSDCSQMSSFKGVEAHEQKMDNESRERSPNFSKLQFPKSRDNFDKIRKSPSKTYHPNVLPQESSSAKESRLRESPLKSFPIDIVPKGKVAQESRQKESFSPVRKQREQTNTTVSAALSPSRSKKMKISYSLPLQLDQRSNDNTFETSFGHRRNTNSSISDMSFPSEMDSMSPMSSSLNSICSADVRDTEVQGSIQFALTYIQKLGELQIFVVLCRGLAVGDTKKNRTDPYVKCNLLPDKTKLGKKKTPVKKKTTNPTYNEVLGFKIPMEVLKTQHLNVTVSHKDSFGRSAFLGEVDLDLSVWDFSNTQINEYPLKAKAPVQVLALSMNSRGEMRVALRFLQQPTQSAGASRIEMGEVQIWVKDCKNLLPLRGSVINPFVKCTVLPDMSSKSRQKTRVVKKTASPLFNHTMVYDGFRPEDLREICVEITVWDQDQLKNYYIGGLRLGLGTGSASHKSNTTFDMNAQTRQYCVFAGRSYEVDVVWMDSTAHEVNLWNRMLKSGGEWVEEVLPLRFLAGAANSMSK</sequence>
<feature type="region of interest" description="Disordered" evidence="4">
    <location>
        <begin position="527"/>
        <end position="553"/>
    </location>
</feature>
<feature type="region of interest" description="Disordered" evidence="4">
    <location>
        <begin position="366"/>
        <end position="441"/>
    </location>
</feature>
<feature type="compositionally biased region" description="Basic and acidic residues" evidence="4">
    <location>
        <begin position="728"/>
        <end position="738"/>
    </location>
</feature>
<dbReference type="SUPFAM" id="SSF49562">
    <property type="entry name" value="C2 domain (Calcium/lipid-binding domain, CaLB)"/>
    <property type="match status" value="2"/>
</dbReference>
<protein>
    <submittedName>
        <fullName evidence="7">Synaptotagmin-like protein 2</fullName>
    </submittedName>
</protein>
<dbReference type="STRING" id="30732.ENSOMEP00000016672"/>
<keyword evidence="8" id="KW-1185">Reference proteome</keyword>
<comment type="subcellular location">
    <subcellularLocation>
        <location evidence="1">Membrane</location>
    </subcellularLocation>
</comment>
<feature type="compositionally biased region" description="Basic and acidic residues" evidence="4">
    <location>
        <begin position="139"/>
        <end position="149"/>
    </location>
</feature>
<feature type="compositionally biased region" description="Low complexity" evidence="4">
    <location>
        <begin position="822"/>
        <end position="839"/>
    </location>
</feature>
<evidence type="ECO:0000256" key="1">
    <source>
        <dbReference type="ARBA" id="ARBA00004370"/>
    </source>
</evidence>
<dbReference type="InterPro" id="IPR010911">
    <property type="entry name" value="Rab_BD"/>
</dbReference>
<dbReference type="Gene3D" id="2.60.40.150">
    <property type="entry name" value="C2 domain"/>
    <property type="match status" value="2"/>
</dbReference>
<dbReference type="Ensembl" id="ENSOMET00000034508.1">
    <property type="protein sequence ID" value="ENSOMEP00000016672.1"/>
    <property type="gene ID" value="ENSOMEG00000018351.1"/>
</dbReference>
<feature type="compositionally biased region" description="Polar residues" evidence="4">
    <location>
        <begin position="771"/>
        <end position="782"/>
    </location>
</feature>
<dbReference type="InterPro" id="IPR035892">
    <property type="entry name" value="C2_domain_sf"/>
</dbReference>
<feature type="compositionally biased region" description="Basic and acidic residues" evidence="4">
    <location>
        <begin position="701"/>
        <end position="710"/>
    </location>
</feature>
<dbReference type="SMART" id="SM00239">
    <property type="entry name" value="C2"/>
    <property type="match status" value="2"/>
</dbReference>
<dbReference type="GO" id="GO:0070382">
    <property type="term" value="C:exocytic vesicle"/>
    <property type="evidence" value="ECO:0007669"/>
    <property type="project" value="TreeGrafter"/>
</dbReference>
<feature type="compositionally biased region" description="Basic and acidic residues" evidence="4">
    <location>
        <begin position="611"/>
        <end position="627"/>
    </location>
</feature>
<evidence type="ECO:0000313" key="7">
    <source>
        <dbReference type="Ensembl" id="ENSOMEP00000016672.1"/>
    </source>
</evidence>
<dbReference type="GO" id="GO:0031267">
    <property type="term" value="F:small GTPase binding"/>
    <property type="evidence" value="ECO:0007669"/>
    <property type="project" value="InterPro"/>
</dbReference>
<dbReference type="PROSITE" id="PS50916">
    <property type="entry name" value="RABBD"/>
    <property type="match status" value="1"/>
</dbReference>
<evidence type="ECO:0000256" key="4">
    <source>
        <dbReference type="SAM" id="MobiDB-lite"/>
    </source>
</evidence>
<evidence type="ECO:0000259" key="5">
    <source>
        <dbReference type="PROSITE" id="PS50004"/>
    </source>
</evidence>
<dbReference type="FunFam" id="2.60.40.150:FF:000006">
    <property type="entry name" value="Synaptotagmin-like 5, isoform CRA_a"/>
    <property type="match status" value="1"/>
</dbReference>
<dbReference type="InterPro" id="IPR000008">
    <property type="entry name" value="C2_dom"/>
</dbReference>
<dbReference type="PANTHER" id="PTHR45716">
    <property type="entry name" value="BITESIZE, ISOFORM I"/>
    <property type="match status" value="1"/>
</dbReference>
<keyword evidence="3" id="KW-0472">Membrane</keyword>
<keyword evidence="2" id="KW-0677">Repeat</keyword>
<dbReference type="PaxDb" id="30732-ENSOMEP00000016672"/>
<evidence type="ECO:0000259" key="6">
    <source>
        <dbReference type="PROSITE" id="PS50916"/>
    </source>
</evidence>
<feature type="compositionally biased region" description="Polar residues" evidence="4">
    <location>
        <begin position="528"/>
        <end position="537"/>
    </location>
</feature>
<dbReference type="Pfam" id="PF00168">
    <property type="entry name" value="C2"/>
    <property type="match status" value="2"/>
</dbReference>
<dbReference type="GO" id="GO:0042043">
    <property type="term" value="F:neurexin family protein binding"/>
    <property type="evidence" value="ECO:0007669"/>
    <property type="project" value="TreeGrafter"/>
</dbReference>
<dbReference type="GO" id="GO:0005886">
    <property type="term" value="C:plasma membrane"/>
    <property type="evidence" value="ECO:0007669"/>
    <property type="project" value="TreeGrafter"/>
</dbReference>
<dbReference type="GeneTree" id="ENSGT00940000155843"/>
<dbReference type="Proteomes" id="UP000261560">
    <property type="component" value="Unplaced"/>
</dbReference>
<dbReference type="OMA" id="QEAGQHQ"/>
<name>A0A3B3CFQ7_ORYME</name>
<dbReference type="GO" id="GO:0006886">
    <property type="term" value="P:intracellular protein transport"/>
    <property type="evidence" value="ECO:0007669"/>
    <property type="project" value="InterPro"/>
</dbReference>
<evidence type="ECO:0000256" key="2">
    <source>
        <dbReference type="ARBA" id="ARBA00022737"/>
    </source>
</evidence>
<dbReference type="Gene3D" id="6.10.250.3000">
    <property type="match status" value="1"/>
</dbReference>